<dbReference type="RefSeq" id="WP_284136498.1">
    <property type="nucleotide sequence ID" value="NZ_JASJUT010000002.1"/>
</dbReference>
<dbReference type="Pfam" id="PF00550">
    <property type="entry name" value="PP-binding"/>
    <property type="match status" value="1"/>
</dbReference>
<dbReference type="InterPro" id="IPR020845">
    <property type="entry name" value="AMP-binding_CS"/>
</dbReference>
<dbReference type="SUPFAM" id="SSF56801">
    <property type="entry name" value="Acetyl-CoA synthetase-like"/>
    <property type="match status" value="1"/>
</dbReference>
<proteinExistence type="predicted"/>
<evidence type="ECO:0000313" key="2">
    <source>
        <dbReference type="EMBL" id="MDK2594340.1"/>
    </source>
</evidence>
<dbReference type="CDD" id="cd05930">
    <property type="entry name" value="A_NRPS"/>
    <property type="match status" value="1"/>
</dbReference>
<dbReference type="InterPro" id="IPR020459">
    <property type="entry name" value="AMP-binding"/>
</dbReference>
<protein>
    <submittedName>
        <fullName evidence="2">Amino acid adenylation domain-containing protein</fullName>
    </submittedName>
</protein>
<reference evidence="2 3" key="1">
    <citation type="submission" date="2023-05" db="EMBL/GenBank/DDBJ databases">
        <title>Pseudoalteromonas ardens sp. nov., Pseudoalteromonas obscura sp. nov., and Pseudoalteromonas umbrosa sp. nov., isolated from the coral Montipora capitata.</title>
        <authorList>
            <person name="Thomas E.M."/>
            <person name="Smith E.M."/>
            <person name="Papke E."/>
            <person name="Shlafstein M.D."/>
            <person name="Oline D.K."/>
            <person name="Videau P."/>
            <person name="Saw J.H."/>
            <person name="Strangman W.K."/>
            <person name="Ushijima B."/>
        </authorList>
    </citation>
    <scope>NUCLEOTIDE SEQUENCE [LARGE SCALE GENOMIC DNA]</scope>
    <source>
        <strain evidence="2 3">P94</strain>
    </source>
</reference>
<evidence type="ECO:0000313" key="3">
    <source>
        <dbReference type="Proteomes" id="UP001231915"/>
    </source>
</evidence>
<dbReference type="InterPro" id="IPR045851">
    <property type="entry name" value="AMP-bd_C_sf"/>
</dbReference>
<dbReference type="InterPro" id="IPR036736">
    <property type="entry name" value="ACP-like_sf"/>
</dbReference>
<gene>
    <name evidence="2" type="ORF">QNM18_04580</name>
</gene>
<dbReference type="Gene3D" id="3.30.559.10">
    <property type="entry name" value="Chloramphenicol acetyltransferase-like domain"/>
    <property type="match status" value="1"/>
</dbReference>
<dbReference type="Gene3D" id="2.30.38.10">
    <property type="entry name" value="Luciferase, Domain 3"/>
    <property type="match status" value="1"/>
</dbReference>
<dbReference type="InterPro" id="IPR025110">
    <property type="entry name" value="AMP-bd_C"/>
</dbReference>
<dbReference type="InterPro" id="IPR001242">
    <property type="entry name" value="Condensation_dom"/>
</dbReference>
<feature type="domain" description="Carrier" evidence="1">
    <location>
        <begin position="972"/>
        <end position="1049"/>
    </location>
</feature>
<evidence type="ECO:0000259" key="1">
    <source>
        <dbReference type="PROSITE" id="PS50075"/>
    </source>
</evidence>
<dbReference type="PRINTS" id="PR00154">
    <property type="entry name" value="AMPBINDING"/>
</dbReference>
<dbReference type="PROSITE" id="PS50075">
    <property type="entry name" value="CARRIER"/>
    <property type="match status" value="1"/>
</dbReference>
<dbReference type="PANTHER" id="PTHR45527">
    <property type="entry name" value="NONRIBOSOMAL PEPTIDE SYNTHETASE"/>
    <property type="match status" value="1"/>
</dbReference>
<dbReference type="InterPro" id="IPR010071">
    <property type="entry name" value="AA_adenyl_dom"/>
</dbReference>
<dbReference type="InterPro" id="IPR023213">
    <property type="entry name" value="CAT-like_dom_sf"/>
</dbReference>
<dbReference type="Proteomes" id="UP001231915">
    <property type="component" value="Unassembled WGS sequence"/>
</dbReference>
<accession>A0ABT7EH19</accession>
<organism evidence="2 3">
    <name type="scientific">Pseudoalteromonas obscura</name>
    <dbReference type="NCBI Taxonomy" id="3048491"/>
    <lineage>
        <taxon>Bacteria</taxon>
        <taxon>Pseudomonadati</taxon>
        <taxon>Pseudomonadota</taxon>
        <taxon>Gammaproteobacteria</taxon>
        <taxon>Alteromonadales</taxon>
        <taxon>Pseudoalteromonadaceae</taxon>
        <taxon>Pseudoalteromonas</taxon>
    </lineage>
</organism>
<name>A0ABT7EH19_9GAMM</name>
<sequence length="1069" mass="118101">MNTKISNTLPDGILSSRVKRVLKIAASPPTEQAPLDSTLVLEFDFQIDSTLVEKALNTLVARHDILRTRFVLSGEQVHVNVSPKSAIALQQFELSDSQLIEKIIQTEQNKRFDLASEPLIAASLVVCDSACGQVRTVLILRVHSAIAEPECKAIILNEFCSIYEDYDRGLVSALAPVKRQYLVCLLESAGKTFIAQSGAGDVYRRTDLAQSEDSKDSHTVFKQYNIGANQVRKLKEFAQSKGVTSFAVLKCAFGVMLLKAGLADWHVGHVVSTRRDNLSNDMLGAFDTVIGSRHIVDENTRVDIILEAVWDSLLESLDEVDGLERRDLSTRLERTIPAFDVVLSYEKWLGDGLPLARIGGTLRKCHSLPVIIPVPLSINVVESSHGISLDCHFSAEQFERSNIQSMLTSFELILSAICDDSAYTVKELPFIDCAEFQHLVYGINSSWVDYSKSQCIHELFEHQANTRPDAVALICNGESMSYEELNNKANQLAHYLIRDQGVQPNSLVGVCMSRSFEMVISLLGIMKAGAAYVPLDPTYPENRLSYMIEDTQLAVVLADKAGGHSLPASYLGTVVKLDDFATTSNHFLVDFDTYNLDKRTLGLNSEHLAYVIYTSGSTGKPKGVMIEHQSVSNFISSMCDKLSVSCQDKVLAQTSINFDIHVLELFVTLSAGATLIVASDEQRKTPETIIQLVTNHHITLIQATPSLWKSMFDYGWQSSARMSLLCGGEALSPTLLETFHNKCPQSQVFNMYGPTETTVWSAIATLNTSYCHLGKVIQNTQFYVLDEAQRLQPHGTIGELYIGGQGLARGYLHRPSLTAERFIDNPYYDHKFKGSSKKLYKTGDLVRYLADDNLEFVGRIDDQVKIRGFRIELAEIESVLHRLTAVHSAQVVTANIAGSQQLVGYIKQHNKESNNGASIDTIKAALSAQLPEYMVPSLLVFIEEWPLTPNGKIDKQALPDPQGSNLHGEYVAPSTEIEEKLVQIWAELLDLGHEKISCAASFFNLGGHSLLVNQLLQNIDSHLGVELQLAELFSAVTIHQQAELVALSISQLALDEALAAADEVEIMAF</sequence>
<dbReference type="SUPFAM" id="SSF47336">
    <property type="entry name" value="ACP-like"/>
    <property type="match status" value="1"/>
</dbReference>
<dbReference type="NCBIfam" id="TIGR01733">
    <property type="entry name" value="AA-adenyl-dom"/>
    <property type="match status" value="1"/>
</dbReference>
<dbReference type="Gene3D" id="3.40.50.980">
    <property type="match status" value="2"/>
</dbReference>
<dbReference type="Pfam" id="PF00501">
    <property type="entry name" value="AMP-binding"/>
    <property type="match status" value="1"/>
</dbReference>
<dbReference type="PROSITE" id="PS00455">
    <property type="entry name" value="AMP_BINDING"/>
    <property type="match status" value="1"/>
</dbReference>
<dbReference type="Pfam" id="PF13193">
    <property type="entry name" value="AMP-binding_C"/>
    <property type="match status" value="1"/>
</dbReference>
<dbReference type="Gene3D" id="1.10.1200.10">
    <property type="entry name" value="ACP-like"/>
    <property type="match status" value="1"/>
</dbReference>
<dbReference type="InterPro" id="IPR000873">
    <property type="entry name" value="AMP-dep_synth/lig_dom"/>
</dbReference>
<dbReference type="Gene3D" id="3.30.559.30">
    <property type="entry name" value="Nonribosomal peptide synthetase, condensation domain"/>
    <property type="match status" value="1"/>
</dbReference>
<dbReference type="Pfam" id="PF00668">
    <property type="entry name" value="Condensation"/>
    <property type="match status" value="1"/>
</dbReference>
<dbReference type="Gene3D" id="3.30.300.30">
    <property type="match status" value="1"/>
</dbReference>
<dbReference type="InterPro" id="IPR009081">
    <property type="entry name" value="PP-bd_ACP"/>
</dbReference>
<keyword evidence="3" id="KW-1185">Reference proteome</keyword>
<dbReference type="SUPFAM" id="SSF52777">
    <property type="entry name" value="CoA-dependent acyltransferases"/>
    <property type="match status" value="2"/>
</dbReference>
<dbReference type="PANTHER" id="PTHR45527:SF1">
    <property type="entry name" value="FATTY ACID SYNTHASE"/>
    <property type="match status" value="1"/>
</dbReference>
<comment type="caution">
    <text evidence="2">The sequence shown here is derived from an EMBL/GenBank/DDBJ whole genome shotgun (WGS) entry which is preliminary data.</text>
</comment>
<dbReference type="EMBL" id="JASJUT010000002">
    <property type="protein sequence ID" value="MDK2594340.1"/>
    <property type="molecule type" value="Genomic_DNA"/>
</dbReference>